<gene>
    <name evidence="2" type="ORF">GYMLUDRAFT_244245</name>
</gene>
<evidence type="ECO:0000313" key="2">
    <source>
        <dbReference type="EMBL" id="KIK60670.1"/>
    </source>
</evidence>
<reference evidence="2 3" key="1">
    <citation type="submission" date="2014-04" db="EMBL/GenBank/DDBJ databases">
        <title>Evolutionary Origins and Diversification of the Mycorrhizal Mutualists.</title>
        <authorList>
            <consortium name="DOE Joint Genome Institute"/>
            <consortium name="Mycorrhizal Genomics Consortium"/>
            <person name="Kohler A."/>
            <person name="Kuo A."/>
            <person name="Nagy L.G."/>
            <person name="Floudas D."/>
            <person name="Copeland A."/>
            <person name="Barry K.W."/>
            <person name="Cichocki N."/>
            <person name="Veneault-Fourrey C."/>
            <person name="LaButti K."/>
            <person name="Lindquist E.A."/>
            <person name="Lipzen A."/>
            <person name="Lundell T."/>
            <person name="Morin E."/>
            <person name="Murat C."/>
            <person name="Riley R."/>
            <person name="Ohm R."/>
            <person name="Sun H."/>
            <person name="Tunlid A."/>
            <person name="Henrissat B."/>
            <person name="Grigoriev I.V."/>
            <person name="Hibbett D.S."/>
            <person name="Martin F."/>
        </authorList>
    </citation>
    <scope>NUCLEOTIDE SEQUENCE [LARGE SCALE GENOMIC DNA]</scope>
    <source>
        <strain evidence="2 3">FD-317 M1</strain>
    </source>
</reference>
<proteinExistence type="predicted"/>
<feature type="non-terminal residue" evidence="2">
    <location>
        <position position="257"/>
    </location>
</feature>
<dbReference type="AlphaFoldDB" id="A0A0D0BAE5"/>
<dbReference type="HOGENOM" id="CLU_1083971_0_0_1"/>
<name>A0A0D0BAE5_9AGAR</name>
<evidence type="ECO:0000313" key="3">
    <source>
        <dbReference type="Proteomes" id="UP000053593"/>
    </source>
</evidence>
<dbReference type="Proteomes" id="UP000053593">
    <property type="component" value="Unassembled WGS sequence"/>
</dbReference>
<organism evidence="2 3">
    <name type="scientific">Collybiopsis luxurians FD-317 M1</name>
    <dbReference type="NCBI Taxonomy" id="944289"/>
    <lineage>
        <taxon>Eukaryota</taxon>
        <taxon>Fungi</taxon>
        <taxon>Dikarya</taxon>
        <taxon>Basidiomycota</taxon>
        <taxon>Agaricomycotina</taxon>
        <taxon>Agaricomycetes</taxon>
        <taxon>Agaricomycetidae</taxon>
        <taxon>Agaricales</taxon>
        <taxon>Marasmiineae</taxon>
        <taxon>Omphalotaceae</taxon>
        <taxon>Collybiopsis</taxon>
        <taxon>Collybiopsis luxurians</taxon>
    </lineage>
</organism>
<sequence length="257" mass="27631">MSMNRDRSTGYSQGGEENTDHRMRNNSWADWATSYSQSHQSGLSYWADWSTGRPEWKTDKMKQGRRTELASVESASTEALITSASYSTIKDASGDLRTTKTPWKPVLEQLSTITNEGEAGMVSEVLKACIVSEDVPMLANDLTMGDPSVDEAGGTELTLDQPSTFTYEGEIGMLSEAPEACVATEDVPISASDFTMKDAPVDLVGEICSELALEPLSAIANEGETGMPLEDPGARVAAEVVPMLASDVTMADNLVDL</sequence>
<dbReference type="EMBL" id="KN834774">
    <property type="protein sequence ID" value="KIK60670.1"/>
    <property type="molecule type" value="Genomic_DNA"/>
</dbReference>
<evidence type="ECO:0000256" key="1">
    <source>
        <dbReference type="SAM" id="MobiDB-lite"/>
    </source>
</evidence>
<protein>
    <submittedName>
        <fullName evidence="2">Uncharacterized protein</fullName>
    </submittedName>
</protein>
<keyword evidence="3" id="KW-1185">Reference proteome</keyword>
<feature type="region of interest" description="Disordered" evidence="1">
    <location>
        <begin position="1"/>
        <end position="24"/>
    </location>
</feature>
<accession>A0A0D0BAE5</accession>